<organism evidence="2 3">
    <name type="scientific">Pleurodeles waltl</name>
    <name type="common">Iberian ribbed newt</name>
    <dbReference type="NCBI Taxonomy" id="8319"/>
    <lineage>
        <taxon>Eukaryota</taxon>
        <taxon>Metazoa</taxon>
        <taxon>Chordata</taxon>
        <taxon>Craniata</taxon>
        <taxon>Vertebrata</taxon>
        <taxon>Euteleostomi</taxon>
        <taxon>Amphibia</taxon>
        <taxon>Batrachia</taxon>
        <taxon>Caudata</taxon>
        <taxon>Salamandroidea</taxon>
        <taxon>Salamandridae</taxon>
        <taxon>Pleurodelinae</taxon>
        <taxon>Pleurodeles</taxon>
    </lineage>
</organism>
<dbReference type="Proteomes" id="UP001066276">
    <property type="component" value="Chromosome 11"/>
</dbReference>
<keyword evidence="3" id="KW-1185">Reference proteome</keyword>
<dbReference type="AlphaFoldDB" id="A0AAV7LB97"/>
<dbReference type="EMBL" id="JANPWB010000015">
    <property type="protein sequence ID" value="KAJ1087824.1"/>
    <property type="molecule type" value="Genomic_DNA"/>
</dbReference>
<feature type="region of interest" description="Disordered" evidence="1">
    <location>
        <begin position="48"/>
        <end position="135"/>
    </location>
</feature>
<feature type="compositionally biased region" description="Basic residues" evidence="1">
    <location>
        <begin position="79"/>
        <end position="88"/>
    </location>
</feature>
<evidence type="ECO:0000313" key="2">
    <source>
        <dbReference type="EMBL" id="KAJ1087824.1"/>
    </source>
</evidence>
<accession>A0AAV7LB97</accession>
<sequence length="135" mass="15035">MSARVERIPDRCRLLDFFWNIQTQAELPYTVPYPVILSGRPWCRKGFTSAQAPQQAAPQTQGHASALNEGRLISETLSRRRRDGKAKNRGFVTSPRGEGASAPQRAGSPSIRWRLRYGAASAASDKRRGRRTADP</sequence>
<gene>
    <name evidence="2" type="ORF">NDU88_000987</name>
</gene>
<evidence type="ECO:0000256" key="1">
    <source>
        <dbReference type="SAM" id="MobiDB-lite"/>
    </source>
</evidence>
<comment type="caution">
    <text evidence="2">The sequence shown here is derived from an EMBL/GenBank/DDBJ whole genome shotgun (WGS) entry which is preliminary data.</text>
</comment>
<name>A0AAV7LB97_PLEWA</name>
<reference evidence="2" key="1">
    <citation type="journal article" date="2022" name="bioRxiv">
        <title>Sequencing and chromosome-scale assembly of the giantPleurodeles waltlgenome.</title>
        <authorList>
            <person name="Brown T."/>
            <person name="Elewa A."/>
            <person name="Iarovenko S."/>
            <person name="Subramanian E."/>
            <person name="Araus A.J."/>
            <person name="Petzold A."/>
            <person name="Susuki M."/>
            <person name="Suzuki K.-i.T."/>
            <person name="Hayashi T."/>
            <person name="Toyoda A."/>
            <person name="Oliveira C."/>
            <person name="Osipova E."/>
            <person name="Leigh N.D."/>
            <person name="Simon A."/>
            <person name="Yun M.H."/>
        </authorList>
    </citation>
    <scope>NUCLEOTIDE SEQUENCE</scope>
    <source>
        <strain evidence="2">20211129_DDA</strain>
        <tissue evidence="2">Liver</tissue>
    </source>
</reference>
<feature type="compositionally biased region" description="Low complexity" evidence="1">
    <location>
        <begin position="50"/>
        <end position="59"/>
    </location>
</feature>
<protein>
    <submittedName>
        <fullName evidence="2">Uncharacterized protein</fullName>
    </submittedName>
</protein>
<evidence type="ECO:0000313" key="3">
    <source>
        <dbReference type="Proteomes" id="UP001066276"/>
    </source>
</evidence>
<proteinExistence type="predicted"/>